<comment type="caution">
    <text evidence="1">The sequence shown here is derived from an EMBL/GenBank/DDBJ whole genome shotgun (WGS) entry which is preliminary data.</text>
</comment>
<proteinExistence type="predicted"/>
<evidence type="ECO:0000313" key="1">
    <source>
        <dbReference type="EMBL" id="OGZ89101.1"/>
    </source>
</evidence>
<dbReference type="AlphaFoldDB" id="A0A1G2JRQ3"/>
<evidence type="ECO:0000313" key="2">
    <source>
        <dbReference type="Proteomes" id="UP000178935"/>
    </source>
</evidence>
<organism evidence="1 2">
    <name type="scientific">Candidatus Staskawiczbacteria bacterium RIFOXYD1_FULL_32_13</name>
    <dbReference type="NCBI Taxonomy" id="1802234"/>
    <lineage>
        <taxon>Bacteria</taxon>
        <taxon>Candidatus Staskawicziibacteriota</taxon>
    </lineage>
</organism>
<dbReference type="EMBL" id="MHPU01000011">
    <property type="protein sequence ID" value="OGZ89101.1"/>
    <property type="molecule type" value="Genomic_DNA"/>
</dbReference>
<sequence>MAKVFYLPQTSPRARARQLWNQFQSNGATDMRKSAVSIAVILKDEYRHKITPRMVVAFLTGP</sequence>
<gene>
    <name evidence="1" type="ORF">A2561_04130</name>
</gene>
<dbReference type="Proteomes" id="UP000178935">
    <property type="component" value="Unassembled WGS sequence"/>
</dbReference>
<reference evidence="1 2" key="1">
    <citation type="journal article" date="2016" name="Nat. Commun.">
        <title>Thousands of microbial genomes shed light on interconnected biogeochemical processes in an aquifer system.</title>
        <authorList>
            <person name="Anantharaman K."/>
            <person name="Brown C.T."/>
            <person name="Hug L.A."/>
            <person name="Sharon I."/>
            <person name="Castelle C.J."/>
            <person name="Probst A.J."/>
            <person name="Thomas B.C."/>
            <person name="Singh A."/>
            <person name="Wilkins M.J."/>
            <person name="Karaoz U."/>
            <person name="Brodie E.L."/>
            <person name="Williams K.H."/>
            <person name="Hubbard S.S."/>
            <person name="Banfield J.F."/>
        </authorList>
    </citation>
    <scope>NUCLEOTIDE SEQUENCE [LARGE SCALE GENOMIC DNA]</scope>
</reference>
<accession>A0A1G2JRQ3</accession>
<protein>
    <submittedName>
        <fullName evidence="1">Uncharacterized protein</fullName>
    </submittedName>
</protein>
<name>A0A1G2JRQ3_9BACT</name>